<reference evidence="1" key="1">
    <citation type="submission" date="2022-11" db="EMBL/GenBank/DDBJ databases">
        <title>Genome Sequence of Boeremia exigua.</title>
        <authorList>
            <person name="Buettner E."/>
        </authorList>
    </citation>
    <scope>NUCLEOTIDE SEQUENCE</scope>
    <source>
        <strain evidence="1">CU02</strain>
    </source>
</reference>
<protein>
    <submittedName>
        <fullName evidence="1">Uncharacterized protein</fullName>
    </submittedName>
</protein>
<sequence>MSSQSSSSSEDRPGELNTANRIAPHPTEGVFPGNINIVANFFQSQAQRTGEGDFRAYPFTRSLLHPSLLKEKARSTASKQVVGHYFPANVPMDSIAYRPDYSWTSTDKKRWEELSLHQRTYQTNGFQHPFPEISLLFTVQFVFMNTGAKNKADPGPLFVLHDSIASAVLVVVDKKAQHPILCGWADEFRDKLPSQQDFIDEVIARKGSFTVENVQSLFSSALFFRNDACQHGAQILLSEADRQKFYSADQQDLIRESQVDNWGDLHKRIAEMTANKSEVRMFGKDFRKLFLYESKPKDRVDPTQFRAIAREVIEMLSIEDDSLCSEDDTEDGSE</sequence>
<dbReference type="EMBL" id="JAPHNI010000394">
    <property type="protein sequence ID" value="KAJ8111568.1"/>
    <property type="molecule type" value="Genomic_DNA"/>
</dbReference>
<proteinExistence type="predicted"/>
<accession>A0ACC2I8U1</accession>
<name>A0ACC2I8U1_9PLEO</name>
<keyword evidence="2" id="KW-1185">Reference proteome</keyword>
<dbReference type="Proteomes" id="UP001153331">
    <property type="component" value="Unassembled WGS sequence"/>
</dbReference>
<gene>
    <name evidence="1" type="ORF">OPT61_g5869</name>
</gene>
<evidence type="ECO:0000313" key="1">
    <source>
        <dbReference type="EMBL" id="KAJ8111568.1"/>
    </source>
</evidence>
<organism evidence="1 2">
    <name type="scientific">Boeremia exigua</name>
    <dbReference type="NCBI Taxonomy" id="749465"/>
    <lineage>
        <taxon>Eukaryota</taxon>
        <taxon>Fungi</taxon>
        <taxon>Dikarya</taxon>
        <taxon>Ascomycota</taxon>
        <taxon>Pezizomycotina</taxon>
        <taxon>Dothideomycetes</taxon>
        <taxon>Pleosporomycetidae</taxon>
        <taxon>Pleosporales</taxon>
        <taxon>Pleosporineae</taxon>
        <taxon>Didymellaceae</taxon>
        <taxon>Boeremia</taxon>
    </lineage>
</organism>
<comment type="caution">
    <text evidence="1">The sequence shown here is derived from an EMBL/GenBank/DDBJ whole genome shotgun (WGS) entry which is preliminary data.</text>
</comment>
<evidence type="ECO:0000313" key="2">
    <source>
        <dbReference type="Proteomes" id="UP001153331"/>
    </source>
</evidence>